<name>A0A345CTA4_9GAMM</name>
<evidence type="ECO:0000313" key="2">
    <source>
        <dbReference type="Proteomes" id="UP000264980"/>
    </source>
</evidence>
<organism evidence="1 2">
    <name type="scientific">Erwinia tracheiphila</name>
    <dbReference type="NCBI Taxonomy" id="65700"/>
    <lineage>
        <taxon>Bacteria</taxon>
        <taxon>Pseudomonadati</taxon>
        <taxon>Pseudomonadota</taxon>
        <taxon>Gammaproteobacteria</taxon>
        <taxon>Enterobacterales</taxon>
        <taxon>Erwiniaceae</taxon>
        <taxon>Erwinia</taxon>
    </lineage>
</organism>
<reference evidence="1 2" key="1">
    <citation type="submission" date="2016-01" db="EMBL/GenBank/DDBJ databases">
        <authorList>
            <person name="Oliw E.H."/>
        </authorList>
    </citation>
    <scope>NUCLEOTIDE SEQUENCE [LARGE SCALE GENOMIC DNA]</scope>
    <source>
        <strain evidence="1 2">MDcuke</strain>
    </source>
</reference>
<dbReference type="AlphaFoldDB" id="A0A345CTA4"/>
<dbReference type="EMBL" id="CP013970">
    <property type="protein sequence ID" value="AXF76671.1"/>
    <property type="molecule type" value="Genomic_DNA"/>
</dbReference>
<proteinExistence type="predicted"/>
<evidence type="ECO:0000313" key="1">
    <source>
        <dbReference type="EMBL" id="AXF76671.1"/>
    </source>
</evidence>
<dbReference type="Pfam" id="PF18742">
    <property type="entry name" value="DpnII-MboI"/>
    <property type="match status" value="1"/>
</dbReference>
<gene>
    <name evidence="1" type="ORF">AV903_12460</name>
</gene>
<sequence>MYNFLEDKHEKPEDLEIGMRKKSLTMLLTNFHIFLIQMERKYNNRPGLIVKDEADFQDILYSFLLVFSQIQKENIFLMRL</sequence>
<protein>
    <submittedName>
        <fullName evidence="1">Uncharacterized protein</fullName>
    </submittedName>
</protein>
<accession>A0A345CTA4</accession>
<dbReference type="Proteomes" id="UP000264980">
    <property type="component" value="Chromosome"/>
</dbReference>